<dbReference type="PROSITE" id="PS51085">
    <property type="entry name" value="2FE2S_FER_2"/>
    <property type="match status" value="1"/>
</dbReference>
<evidence type="ECO:0000313" key="8">
    <source>
        <dbReference type="EMBL" id="CAD8100602.1"/>
    </source>
</evidence>
<dbReference type="GO" id="GO:0140647">
    <property type="term" value="P:P450-containing electron transport chain"/>
    <property type="evidence" value="ECO:0007669"/>
    <property type="project" value="InterPro"/>
</dbReference>
<dbReference type="InterPro" id="IPR001041">
    <property type="entry name" value="2Fe-2S_ferredoxin-type"/>
</dbReference>
<keyword evidence="5" id="KW-0411">Iron-sulfur</keyword>
<feature type="domain" description="2Fe-2S ferredoxin-type" evidence="7">
    <location>
        <begin position="12"/>
        <end position="117"/>
    </location>
</feature>
<protein>
    <recommendedName>
        <fullName evidence="7">2Fe-2S ferredoxin-type domain-containing protein</fullName>
    </recommendedName>
</protein>
<dbReference type="OrthoDB" id="268593at2759"/>
<dbReference type="Proteomes" id="UP000692954">
    <property type="component" value="Unassembled WGS sequence"/>
</dbReference>
<evidence type="ECO:0000256" key="2">
    <source>
        <dbReference type="ARBA" id="ARBA00022714"/>
    </source>
</evidence>
<dbReference type="GO" id="GO:0009055">
    <property type="term" value="F:electron transfer activity"/>
    <property type="evidence" value="ECO:0007669"/>
    <property type="project" value="TreeGrafter"/>
</dbReference>
<evidence type="ECO:0000256" key="5">
    <source>
        <dbReference type="ARBA" id="ARBA00023014"/>
    </source>
</evidence>
<dbReference type="AlphaFoldDB" id="A0A8S1PBH8"/>
<comment type="caution">
    <text evidence="8">The sequence shown here is derived from an EMBL/GenBank/DDBJ whole genome shotgun (WGS) entry which is preliminary data.</text>
</comment>
<name>A0A8S1PBH8_9CILI</name>
<evidence type="ECO:0000256" key="3">
    <source>
        <dbReference type="ARBA" id="ARBA00022723"/>
    </source>
</evidence>
<keyword evidence="4" id="KW-0408">Iron</keyword>
<evidence type="ECO:0000259" key="7">
    <source>
        <dbReference type="PROSITE" id="PS51085"/>
    </source>
</evidence>
<organism evidence="8 9">
    <name type="scientific">Paramecium sonneborni</name>
    <dbReference type="NCBI Taxonomy" id="65129"/>
    <lineage>
        <taxon>Eukaryota</taxon>
        <taxon>Sar</taxon>
        <taxon>Alveolata</taxon>
        <taxon>Ciliophora</taxon>
        <taxon>Intramacronucleata</taxon>
        <taxon>Oligohymenophorea</taxon>
        <taxon>Peniculida</taxon>
        <taxon>Parameciidae</taxon>
        <taxon>Paramecium</taxon>
    </lineage>
</organism>
<reference evidence="8" key="1">
    <citation type="submission" date="2021-01" db="EMBL/GenBank/DDBJ databases">
        <authorList>
            <consortium name="Genoscope - CEA"/>
            <person name="William W."/>
        </authorList>
    </citation>
    <scope>NUCLEOTIDE SEQUENCE</scope>
</reference>
<keyword evidence="2" id="KW-0001">2Fe-2S</keyword>
<dbReference type="PANTHER" id="PTHR23426:SF65">
    <property type="entry name" value="FERREDOXIN-2, MITOCHONDRIAL"/>
    <property type="match status" value="1"/>
</dbReference>
<sequence>MQRIHNFFNFSKKIRLFVQSEINPQVRLTIEATEGEILAKELKKHKVPLAFECGFSCSCSTCSVLLANSNDYNKIQIAQPQSQEEINVLTTEGKGGRVRLSCQINVCKELEGVTLLI</sequence>
<dbReference type="PANTHER" id="PTHR23426">
    <property type="entry name" value="FERREDOXIN/ADRENODOXIN"/>
    <property type="match status" value="1"/>
</dbReference>
<keyword evidence="3" id="KW-0479">Metal-binding</keyword>
<gene>
    <name evidence="8" type="ORF">PSON_ATCC_30995.1.T0740121</name>
</gene>
<keyword evidence="9" id="KW-1185">Reference proteome</keyword>
<evidence type="ECO:0000256" key="4">
    <source>
        <dbReference type="ARBA" id="ARBA00023004"/>
    </source>
</evidence>
<accession>A0A8S1PBH8</accession>
<evidence type="ECO:0000256" key="6">
    <source>
        <dbReference type="ARBA" id="ARBA00034078"/>
    </source>
</evidence>
<evidence type="ECO:0000313" key="9">
    <source>
        <dbReference type="Proteomes" id="UP000692954"/>
    </source>
</evidence>
<proteinExistence type="inferred from homology"/>
<dbReference type="GO" id="GO:0046872">
    <property type="term" value="F:metal ion binding"/>
    <property type="evidence" value="ECO:0007669"/>
    <property type="project" value="UniProtKB-KW"/>
</dbReference>
<dbReference type="GO" id="GO:0051537">
    <property type="term" value="F:2 iron, 2 sulfur cluster binding"/>
    <property type="evidence" value="ECO:0007669"/>
    <property type="project" value="UniProtKB-KW"/>
</dbReference>
<dbReference type="GO" id="GO:0005739">
    <property type="term" value="C:mitochondrion"/>
    <property type="evidence" value="ECO:0007669"/>
    <property type="project" value="TreeGrafter"/>
</dbReference>
<dbReference type="EMBL" id="CAJJDN010000074">
    <property type="protein sequence ID" value="CAD8100602.1"/>
    <property type="molecule type" value="Genomic_DNA"/>
</dbReference>
<dbReference type="InterPro" id="IPR001055">
    <property type="entry name" value="Adrenodoxin-like"/>
</dbReference>
<evidence type="ECO:0000256" key="1">
    <source>
        <dbReference type="ARBA" id="ARBA00010914"/>
    </source>
</evidence>
<comment type="similarity">
    <text evidence="1">Belongs to the adrenodoxin/putidaredoxin family.</text>
</comment>
<comment type="cofactor">
    <cofactor evidence="6">
        <name>[2Fe-2S] cluster</name>
        <dbReference type="ChEBI" id="CHEBI:190135"/>
    </cofactor>
</comment>